<organism evidence="1">
    <name type="scientific">Arundo donax</name>
    <name type="common">Giant reed</name>
    <name type="synonym">Donax arundinaceus</name>
    <dbReference type="NCBI Taxonomy" id="35708"/>
    <lineage>
        <taxon>Eukaryota</taxon>
        <taxon>Viridiplantae</taxon>
        <taxon>Streptophyta</taxon>
        <taxon>Embryophyta</taxon>
        <taxon>Tracheophyta</taxon>
        <taxon>Spermatophyta</taxon>
        <taxon>Magnoliopsida</taxon>
        <taxon>Liliopsida</taxon>
        <taxon>Poales</taxon>
        <taxon>Poaceae</taxon>
        <taxon>PACMAD clade</taxon>
        <taxon>Arundinoideae</taxon>
        <taxon>Arundineae</taxon>
        <taxon>Arundo</taxon>
    </lineage>
</organism>
<dbReference type="AlphaFoldDB" id="A0A0A9ENT7"/>
<proteinExistence type="predicted"/>
<protein>
    <submittedName>
        <fullName evidence="1">Uncharacterized protein</fullName>
    </submittedName>
</protein>
<evidence type="ECO:0000313" key="1">
    <source>
        <dbReference type="EMBL" id="JAE00634.1"/>
    </source>
</evidence>
<dbReference type="EMBL" id="GBRH01197262">
    <property type="protein sequence ID" value="JAE00634.1"/>
    <property type="molecule type" value="Transcribed_RNA"/>
</dbReference>
<accession>A0A0A9ENT7</accession>
<reference evidence="1" key="2">
    <citation type="journal article" date="2015" name="Data Brief">
        <title>Shoot transcriptome of the giant reed, Arundo donax.</title>
        <authorList>
            <person name="Barrero R.A."/>
            <person name="Guerrero F.D."/>
            <person name="Moolhuijzen P."/>
            <person name="Goolsby J.A."/>
            <person name="Tidwell J."/>
            <person name="Bellgard S.E."/>
            <person name="Bellgard M.I."/>
        </authorList>
    </citation>
    <scope>NUCLEOTIDE SEQUENCE</scope>
    <source>
        <tissue evidence="1">Shoot tissue taken approximately 20 cm above the soil surface</tissue>
    </source>
</reference>
<reference evidence="1" key="1">
    <citation type="submission" date="2014-09" db="EMBL/GenBank/DDBJ databases">
        <authorList>
            <person name="Magalhaes I.L.F."/>
            <person name="Oliveira U."/>
            <person name="Santos F.R."/>
            <person name="Vidigal T.H.D.A."/>
            <person name="Brescovit A.D."/>
            <person name="Santos A.J."/>
        </authorList>
    </citation>
    <scope>NUCLEOTIDE SEQUENCE</scope>
    <source>
        <tissue evidence="1">Shoot tissue taken approximately 20 cm above the soil surface</tissue>
    </source>
</reference>
<name>A0A0A9ENT7_ARUDO</name>
<sequence length="45" mass="5076">MCNAFFSLLISRPETIKCFIAVAIAVYLSMLDAQCFPLVPQLKLR</sequence>